<evidence type="ECO:0000313" key="1">
    <source>
        <dbReference type="EMBL" id="ALM74251.1"/>
    </source>
</evidence>
<organism evidence="1 2">
    <name type="scientific">Thermococcus barophilus</name>
    <dbReference type="NCBI Taxonomy" id="55802"/>
    <lineage>
        <taxon>Archaea</taxon>
        <taxon>Methanobacteriati</taxon>
        <taxon>Methanobacteriota</taxon>
        <taxon>Thermococci</taxon>
        <taxon>Thermococcales</taxon>
        <taxon>Thermococcaceae</taxon>
        <taxon>Thermococcus</taxon>
    </lineage>
</organism>
<dbReference type="Proteomes" id="UP000066042">
    <property type="component" value="Chromosome"/>
</dbReference>
<gene>
    <name evidence="1" type="ORF">TBCH5v1_0273</name>
</gene>
<sequence length="77" mass="9243">MWEEGDMEGLEKKIEKALFEARPYVEYFDKLIETINGLKEKTADEKEFKKLLEEKIAKAQEPFKTDLRIFLQKFEIL</sequence>
<dbReference type="EMBL" id="CP013050">
    <property type="protein sequence ID" value="ALM74251.1"/>
    <property type="molecule type" value="Genomic_DNA"/>
</dbReference>
<dbReference type="STRING" id="55802.TBCH5v1_0273"/>
<accession>A0A0S1X919</accession>
<evidence type="ECO:0000313" key="2">
    <source>
        <dbReference type="Proteomes" id="UP000066042"/>
    </source>
</evidence>
<name>A0A0S1X919_THEBA</name>
<proteinExistence type="predicted"/>
<dbReference type="PATRIC" id="fig|55802.8.peg.270"/>
<reference evidence="1 2" key="1">
    <citation type="journal article" date="2016" name="Genome Announc.">
        <title>Complete genome sequence of the hyperthermophilic and piezophilic archaeon Thermococcus barophilus Ch5, capable of growth at the expense of hydrogenogenesis from carbon monoxide and formate.</title>
        <authorList>
            <person name="Oger P."/>
            <person name="Sokolova T.G."/>
            <person name="Kozhevnikova D.A."/>
            <person name="Taranov E.A."/>
            <person name="Vannier P."/>
            <person name="Lee H.S."/>
            <person name="Kwon K.K."/>
            <person name="Kang S.G."/>
            <person name="Lee J.H."/>
            <person name="Bonch-Osmolovskaya E.A."/>
            <person name="Lebedinsky A.V."/>
        </authorList>
    </citation>
    <scope>NUCLEOTIDE SEQUENCE [LARGE SCALE GENOMIC DNA]</scope>
    <source>
        <strain evidence="2">Ch5</strain>
    </source>
</reference>
<protein>
    <submittedName>
        <fullName evidence="1">Uncharacterized protein</fullName>
    </submittedName>
</protein>
<dbReference type="AlphaFoldDB" id="A0A0S1X919"/>